<comment type="caution">
    <text evidence="4">The sequence shown here is derived from an EMBL/GenBank/DDBJ whole genome shotgun (WGS) entry which is preliminary data.</text>
</comment>
<gene>
    <name evidence="4" type="ORF">FHQ09_00020</name>
</gene>
<evidence type="ECO:0000256" key="1">
    <source>
        <dbReference type="SAM" id="MobiDB-lite"/>
    </source>
</evidence>
<evidence type="ECO:0000259" key="3">
    <source>
        <dbReference type="PROSITE" id="PS51782"/>
    </source>
</evidence>
<reference evidence="4 5" key="1">
    <citation type="submission" date="2019-06" db="EMBL/GenBank/DDBJ databases">
        <authorList>
            <person name="Mardanova A.M."/>
            <person name="Pudova D.S."/>
            <person name="Shagimardanova E.I."/>
            <person name="Gogoleva N.E."/>
            <person name="Lutfullin M.T."/>
            <person name="Hadieva G.F."/>
            <person name="Sharipova M.R."/>
        </authorList>
    </citation>
    <scope>NUCLEOTIDE SEQUENCE [LARGE SCALE GENOMIC DNA]</scope>
    <source>
        <strain evidence="4 5">MG-1</strain>
    </source>
</reference>
<dbReference type="CDD" id="cd00118">
    <property type="entry name" value="LysM"/>
    <property type="match status" value="1"/>
</dbReference>
<feature type="domain" description="LysM" evidence="3">
    <location>
        <begin position="244"/>
        <end position="298"/>
    </location>
</feature>
<dbReference type="EMBL" id="VDMQ01000001">
    <property type="protein sequence ID" value="TNM57732.1"/>
    <property type="molecule type" value="Genomic_DNA"/>
</dbReference>
<dbReference type="Gene3D" id="3.10.350.10">
    <property type="entry name" value="LysM domain"/>
    <property type="match status" value="1"/>
</dbReference>
<dbReference type="Proteomes" id="UP000314223">
    <property type="component" value="Unassembled WGS sequence"/>
</dbReference>
<organism evidence="4 5">
    <name type="scientific">Brevibacterium sediminis</name>
    <dbReference type="NCBI Taxonomy" id="1857024"/>
    <lineage>
        <taxon>Bacteria</taxon>
        <taxon>Bacillati</taxon>
        <taxon>Actinomycetota</taxon>
        <taxon>Actinomycetes</taxon>
        <taxon>Micrococcales</taxon>
        <taxon>Brevibacteriaceae</taxon>
        <taxon>Brevibacterium</taxon>
    </lineage>
</organism>
<evidence type="ECO:0000313" key="4">
    <source>
        <dbReference type="EMBL" id="TNM57732.1"/>
    </source>
</evidence>
<keyword evidence="2" id="KW-0472">Membrane</keyword>
<dbReference type="InterPro" id="IPR018392">
    <property type="entry name" value="LysM"/>
</dbReference>
<name>A0A5C4X5S7_9MICO</name>
<feature type="transmembrane region" description="Helical" evidence="2">
    <location>
        <begin position="35"/>
        <end position="60"/>
    </location>
</feature>
<keyword evidence="2" id="KW-0812">Transmembrane</keyword>
<dbReference type="RefSeq" id="WP_139466779.1">
    <property type="nucleotide sequence ID" value="NZ_VDMQ01000001.1"/>
</dbReference>
<accession>A0A5C4X5S7</accession>
<dbReference type="AlphaFoldDB" id="A0A5C4X5S7"/>
<keyword evidence="2" id="KW-1133">Transmembrane helix</keyword>
<feature type="transmembrane region" description="Helical" evidence="2">
    <location>
        <begin position="72"/>
        <end position="98"/>
    </location>
</feature>
<feature type="compositionally biased region" description="Low complexity" evidence="1">
    <location>
        <begin position="104"/>
        <end position="135"/>
    </location>
</feature>
<sequence>MYLLIACASSWLVLLGSFAAAWERLPRPWTTSDVVVIVIIGTGSLLFARIGLISLLALLLQGLPTGRFRSALAGLVVKAMPRILASSVLAIVSAGLVVHSAQAAPLAGPGPDPASSAQAPSVAAPSAHTPSAPADPGWPTIDDDQSSADPSDHAGRSQDEQPPDGSKPRKESEPPDRVRPPDPGWPTEPPADRAPSAPPTDRPSDGPMEGPGESDRSGESDHSREPNEPGYSDSAAEPPDPGTATHVVAQGESLWSIAADLAETPEEIPQLVAHVYAANEDTIGPDPSLIIAGQRLEIQK</sequence>
<evidence type="ECO:0000256" key="2">
    <source>
        <dbReference type="SAM" id="Phobius"/>
    </source>
</evidence>
<protein>
    <recommendedName>
        <fullName evidence="3">LysM domain-containing protein</fullName>
    </recommendedName>
</protein>
<dbReference type="InterPro" id="IPR036779">
    <property type="entry name" value="LysM_dom_sf"/>
</dbReference>
<feature type="compositionally biased region" description="Basic and acidic residues" evidence="1">
    <location>
        <begin position="150"/>
        <end position="159"/>
    </location>
</feature>
<feature type="region of interest" description="Disordered" evidence="1">
    <location>
        <begin position="104"/>
        <end position="249"/>
    </location>
</feature>
<proteinExistence type="predicted"/>
<dbReference type="PROSITE" id="PS51782">
    <property type="entry name" value="LYSM"/>
    <property type="match status" value="1"/>
</dbReference>
<feature type="compositionally biased region" description="Basic and acidic residues" evidence="1">
    <location>
        <begin position="213"/>
        <end position="227"/>
    </location>
</feature>
<feature type="compositionally biased region" description="Basic and acidic residues" evidence="1">
    <location>
        <begin position="166"/>
        <end position="180"/>
    </location>
</feature>
<evidence type="ECO:0000313" key="5">
    <source>
        <dbReference type="Proteomes" id="UP000314223"/>
    </source>
</evidence>